<dbReference type="OrthoDB" id="5795260at2"/>
<reference evidence="1 2" key="1">
    <citation type="submission" date="2019-12" db="EMBL/GenBank/DDBJ databases">
        <title>The complete genome of the thermophilic, anoxygenic phototrophic gammaproteobacterium Thermochromatium tepidum.</title>
        <authorList>
            <person name="Sattley W.M."/>
            <person name="Swingley W.D."/>
            <person name="Burchell B.M."/>
            <person name="Gurbani S.A."/>
            <person name="Kujawa C.M."/>
            <person name="Nuccio D.A."/>
            <person name="Schladweiler J."/>
            <person name="Shaffer K.N."/>
            <person name="Stokes L.M."/>
            <person name="Touchman J.W."/>
            <person name="Blankenship R.E."/>
            <person name="Madigan M.T."/>
        </authorList>
    </citation>
    <scope>NUCLEOTIDE SEQUENCE [LARGE SCALE GENOMIC DNA]</scope>
    <source>
        <strain evidence="1 2">ATCC 43061</strain>
    </source>
</reference>
<dbReference type="Proteomes" id="UP000426424">
    <property type="component" value="Chromosome"/>
</dbReference>
<evidence type="ECO:0000313" key="2">
    <source>
        <dbReference type="Proteomes" id="UP000426424"/>
    </source>
</evidence>
<dbReference type="KEGG" id="ttp:E6P07_06140"/>
<dbReference type="EMBL" id="CP039268">
    <property type="protein sequence ID" value="QGU32601.1"/>
    <property type="molecule type" value="Genomic_DNA"/>
</dbReference>
<dbReference type="AlphaFoldDB" id="A0A6I6DYC5"/>
<accession>A0A6I6DYC5</accession>
<protein>
    <submittedName>
        <fullName evidence="1">Uncharacterized protein</fullName>
    </submittedName>
</protein>
<name>A0A6I6DYC5_THETI</name>
<keyword evidence="2" id="KW-1185">Reference proteome</keyword>
<sequence>MLLDPVCSSSPAREPRAEVRRLDSSALISGFLPAFRHLETGETRLCQLENGRISKFHLLDSLPDDWILERDAGGRPVTLVSQVEPGFLRGIQFWTLQNLANPRLDG</sequence>
<dbReference type="RefSeq" id="WP_153974797.1">
    <property type="nucleotide sequence ID" value="NZ_CP039268.1"/>
</dbReference>
<evidence type="ECO:0000313" key="1">
    <source>
        <dbReference type="EMBL" id="QGU32601.1"/>
    </source>
</evidence>
<organism evidence="1 2">
    <name type="scientific">Thermochromatium tepidum ATCC 43061</name>
    <dbReference type="NCBI Taxonomy" id="316276"/>
    <lineage>
        <taxon>Bacteria</taxon>
        <taxon>Pseudomonadati</taxon>
        <taxon>Pseudomonadota</taxon>
        <taxon>Gammaproteobacteria</taxon>
        <taxon>Chromatiales</taxon>
        <taxon>Chromatiaceae</taxon>
        <taxon>Thermochromatium</taxon>
    </lineage>
</organism>
<gene>
    <name evidence="1" type="ORF">E6P07_06140</name>
</gene>
<proteinExistence type="predicted"/>